<sequence>MNTISYWLYNHTDNDTENYISNIINYHIERLNLQDKFHANNIEVQTLKNPDNKIYPIFKKNEIDKTIKYPILSCMVFLTDSELPFVITEIDIDNYKYKEFKNQDTLNVIFPKKNTHVVFNGNTCNGFVIPKDTNTNTNNDDRIHALVINVWYSETGNTKLEMTRAIEKTITPEFIPLNNQIIWSNDLLTYNMYNNLLYIKKYTHEDINNILELYDKDASQNWYVIRKSEINLKNVGTFTNSKNNGQSNLNNRFLQRFTIKNFLSPNTCEWLMNPTTKNDTNLSSPHDESNICMMKNKEMNSFTRTMLETVCDEVNKSYNINNTLNSKIEITDVLLVKYDKNNTLNNGLKMYLNPGHHITAEIMLSSLTDIEQNNNNNNKEGQLIFDDGLSLILNQGDMAIYSNSIAYSVNKISTENTILHKIIIHMKINND</sequence>
<organism evidence="1">
    <name type="scientific">viral metagenome</name>
    <dbReference type="NCBI Taxonomy" id="1070528"/>
    <lineage>
        <taxon>unclassified sequences</taxon>
        <taxon>metagenomes</taxon>
        <taxon>organismal metagenomes</taxon>
    </lineage>
</organism>
<protein>
    <submittedName>
        <fullName evidence="1">Uncharacterized protein</fullName>
    </submittedName>
</protein>
<evidence type="ECO:0000313" key="1">
    <source>
        <dbReference type="EMBL" id="QHT15322.1"/>
    </source>
</evidence>
<accession>A0A6C0DG07</accession>
<dbReference type="EMBL" id="MN739605">
    <property type="protein sequence ID" value="QHT15322.1"/>
    <property type="molecule type" value="Genomic_DNA"/>
</dbReference>
<dbReference type="AlphaFoldDB" id="A0A6C0DG07"/>
<reference evidence="1" key="1">
    <citation type="journal article" date="2020" name="Nature">
        <title>Giant virus diversity and host interactions through global metagenomics.</title>
        <authorList>
            <person name="Schulz F."/>
            <person name="Roux S."/>
            <person name="Paez-Espino D."/>
            <person name="Jungbluth S."/>
            <person name="Walsh D.A."/>
            <person name="Denef V.J."/>
            <person name="McMahon K.D."/>
            <person name="Konstantinidis K.T."/>
            <person name="Eloe-Fadrosh E.A."/>
            <person name="Kyrpides N.C."/>
            <person name="Woyke T."/>
        </authorList>
    </citation>
    <scope>NUCLEOTIDE SEQUENCE</scope>
    <source>
        <strain evidence="1">GVMAG-M-3300023174-144</strain>
    </source>
</reference>
<name>A0A6C0DG07_9ZZZZ</name>
<proteinExistence type="predicted"/>